<dbReference type="OrthoDB" id="1754214at2"/>
<organism evidence="1 2">
    <name type="scientific">Hathewaya proteolytica DSM 3090</name>
    <dbReference type="NCBI Taxonomy" id="1121331"/>
    <lineage>
        <taxon>Bacteria</taxon>
        <taxon>Bacillati</taxon>
        <taxon>Bacillota</taxon>
        <taxon>Clostridia</taxon>
        <taxon>Eubacteriales</taxon>
        <taxon>Clostridiaceae</taxon>
        <taxon>Hathewaya</taxon>
    </lineage>
</organism>
<reference evidence="1 2" key="1">
    <citation type="submission" date="2016-11" db="EMBL/GenBank/DDBJ databases">
        <authorList>
            <person name="Jaros S."/>
            <person name="Januszkiewicz K."/>
            <person name="Wedrychowicz H."/>
        </authorList>
    </citation>
    <scope>NUCLEOTIDE SEQUENCE [LARGE SCALE GENOMIC DNA]</scope>
    <source>
        <strain evidence="1 2">DSM 3090</strain>
    </source>
</reference>
<evidence type="ECO:0008006" key="3">
    <source>
        <dbReference type="Google" id="ProtNLM"/>
    </source>
</evidence>
<dbReference type="STRING" id="1121331.SAMN02745248_00154"/>
<dbReference type="Proteomes" id="UP000183952">
    <property type="component" value="Unassembled WGS sequence"/>
</dbReference>
<protein>
    <recommendedName>
        <fullName evidence="3">DUF3867 domain-containing protein</fullName>
    </recommendedName>
</protein>
<gene>
    <name evidence="1" type="ORF">SAMN02745248_00154</name>
</gene>
<evidence type="ECO:0000313" key="1">
    <source>
        <dbReference type="EMBL" id="SHJ44931.1"/>
    </source>
</evidence>
<keyword evidence="2" id="KW-1185">Reference proteome</keyword>
<name>A0A1M6JE02_9CLOT</name>
<dbReference type="Pfam" id="PF12983">
    <property type="entry name" value="DUF3867"/>
    <property type="match status" value="1"/>
</dbReference>
<evidence type="ECO:0000313" key="2">
    <source>
        <dbReference type="Proteomes" id="UP000183952"/>
    </source>
</evidence>
<proteinExistence type="predicted"/>
<dbReference type="InterPro" id="IPR024218">
    <property type="entry name" value="DUF3867"/>
</dbReference>
<accession>A0A1M6JE02</accession>
<dbReference type="AlphaFoldDB" id="A0A1M6JE02"/>
<dbReference type="EMBL" id="FRAD01000003">
    <property type="protein sequence ID" value="SHJ44931.1"/>
    <property type="molecule type" value="Genomic_DNA"/>
</dbReference>
<dbReference type="RefSeq" id="WP_072901226.1">
    <property type="nucleotide sequence ID" value="NZ_FRAD01000003.1"/>
</dbReference>
<sequence length="187" mass="22555">MDRIIDFNEIKNKATDKDINKFEEYIYSLYYSVSTGQMTMADFSKKVMEYMEENNISQEKFLNLQKEFMKRYGFNTDDLEKEMKKMGIDISGTQLTQNYESERKFLSFKEKYRNKVEERKGVLFYTIKNEKNNIEIHLDKKEVLIQSYGSVDVKDLELNEFLCSYKKLLEEKPLKIRICENIIEYTY</sequence>